<protein>
    <submittedName>
        <fullName evidence="2">Uncharacterized protein</fullName>
    </submittedName>
</protein>
<organism evidence="2">
    <name type="scientific">Anguilla anguilla</name>
    <name type="common">European freshwater eel</name>
    <name type="synonym">Muraena anguilla</name>
    <dbReference type="NCBI Taxonomy" id="7936"/>
    <lineage>
        <taxon>Eukaryota</taxon>
        <taxon>Metazoa</taxon>
        <taxon>Chordata</taxon>
        <taxon>Craniata</taxon>
        <taxon>Vertebrata</taxon>
        <taxon>Euteleostomi</taxon>
        <taxon>Actinopterygii</taxon>
        <taxon>Neopterygii</taxon>
        <taxon>Teleostei</taxon>
        <taxon>Anguilliformes</taxon>
        <taxon>Anguillidae</taxon>
        <taxon>Anguilla</taxon>
    </lineage>
</organism>
<sequence>MLVLSMIIGCTPFCMASSATEQVKMRRGKVLTSA</sequence>
<proteinExistence type="predicted"/>
<reference evidence="2" key="1">
    <citation type="submission" date="2014-11" db="EMBL/GenBank/DDBJ databases">
        <authorList>
            <person name="Amaro Gonzalez C."/>
        </authorList>
    </citation>
    <scope>NUCLEOTIDE SEQUENCE</scope>
</reference>
<feature type="signal peptide" evidence="1">
    <location>
        <begin position="1"/>
        <end position="16"/>
    </location>
</feature>
<dbReference type="AlphaFoldDB" id="A0A0E9XUT8"/>
<keyword evidence="1" id="KW-0732">Signal</keyword>
<dbReference type="EMBL" id="GBXM01002090">
    <property type="protein sequence ID" value="JAI06488.1"/>
    <property type="molecule type" value="Transcribed_RNA"/>
</dbReference>
<accession>A0A0E9XUT8</accession>
<reference evidence="2" key="2">
    <citation type="journal article" date="2015" name="Fish Shellfish Immunol.">
        <title>Early steps in the European eel (Anguilla anguilla)-Vibrio vulnificus interaction in the gills: Role of the RtxA13 toxin.</title>
        <authorList>
            <person name="Callol A."/>
            <person name="Pajuelo D."/>
            <person name="Ebbesson L."/>
            <person name="Teles M."/>
            <person name="MacKenzie S."/>
            <person name="Amaro C."/>
        </authorList>
    </citation>
    <scope>NUCLEOTIDE SEQUENCE</scope>
</reference>
<name>A0A0E9XUT8_ANGAN</name>
<feature type="chain" id="PRO_5002435376" evidence="1">
    <location>
        <begin position="17"/>
        <end position="34"/>
    </location>
</feature>
<evidence type="ECO:0000313" key="2">
    <source>
        <dbReference type="EMBL" id="JAI06488.1"/>
    </source>
</evidence>
<evidence type="ECO:0000256" key="1">
    <source>
        <dbReference type="SAM" id="SignalP"/>
    </source>
</evidence>